<dbReference type="Gramene" id="MELO3C027458.2.1">
    <property type="protein sequence ID" value="MELO3C027458.2.1"/>
    <property type="gene ID" value="MELO3C027458.2"/>
</dbReference>
<accession>A0A9I9E1M1</accession>
<dbReference type="AlphaFoldDB" id="A0A9I9E1M1"/>
<protein>
    <submittedName>
        <fullName evidence="1">Uncharacterized protein</fullName>
    </submittedName>
</protein>
<dbReference type="EnsemblPlants" id="MELO3C027458.2.1">
    <property type="protein sequence ID" value="MELO3C027458.2.1"/>
    <property type="gene ID" value="MELO3C027458.2"/>
</dbReference>
<evidence type="ECO:0000313" key="1">
    <source>
        <dbReference type="EnsemblPlants" id="MELO3C027458.2.1"/>
    </source>
</evidence>
<sequence>MVLWGLPIKGDFYKERIPSFKELTSSRGKTKCLPTTCQYLFQAYYLIVCMQ</sequence>
<reference evidence="1" key="1">
    <citation type="submission" date="2023-03" db="UniProtKB">
        <authorList>
            <consortium name="EnsemblPlants"/>
        </authorList>
    </citation>
    <scope>IDENTIFICATION</scope>
</reference>
<proteinExistence type="predicted"/>
<name>A0A9I9E1M1_CUCME</name>
<organism evidence="1">
    <name type="scientific">Cucumis melo</name>
    <name type="common">Muskmelon</name>
    <dbReference type="NCBI Taxonomy" id="3656"/>
    <lineage>
        <taxon>Eukaryota</taxon>
        <taxon>Viridiplantae</taxon>
        <taxon>Streptophyta</taxon>
        <taxon>Embryophyta</taxon>
        <taxon>Tracheophyta</taxon>
        <taxon>Spermatophyta</taxon>
        <taxon>Magnoliopsida</taxon>
        <taxon>eudicotyledons</taxon>
        <taxon>Gunneridae</taxon>
        <taxon>Pentapetalae</taxon>
        <taxon>rosids</taxon>
        <taxon>fabids</taxon>
        <taxon>Cucurbitales</taxon>
        <taxon>Cucurbitaceae</taxon>
        <taxon>Benincaseae</taxon>
        <taxon>Cucumis</taxon>
    </lineage>
</organism>